<evidence type="ECO:0000313" key="1">
    <source>
        <dbReference type="EMBL" id="TQL47712.1"/>
    </source>
</evidence>
<dbReference type="AlphaFoldDB" id="A0A542YI09"/>
<accession>A0A542YI09</accession>
<evidence type="ECO:0000313" key="2">
    <source>
        <dbReference type="Proteomes" id="UP000317998"/>
    </source>
</evidence>
<keyword evidence="2" id="KW-1185">Reference proteome</keyword>
<sequence length="150" mass="17057">MRIHISLQLRWGDLDAYNHVNNVEVFRLLEEARVRAFWAPENPQEERPPTAVFERDSGLLSLIAGHRIEYLLPIDYRGTPLDVQIWLSRLGGASAEIGYEIRDDETLYACASSTLVFVDAASMRPRRIPDTVRAAWEPYLGDAVAFSQRG</sequence>
<comment type="caution">
    <text evidence="1">The sequence shown here is derived from an EMBL/GenBank/DDBJ whole genome shotgun (WGS) entry which is preliminary data.</text>
</comment>
<dbReference type="OrthoDB" id="9799036at2"/>
<dbReference type="RefSeq" id="WP_141879932.1">
    <property type="nucleotide sequence ID" value="NZ_VFOM01000001.1"/>
</dbReference>
<dbReference type="SUPFAM" id="SSF54637">
    <property type="entry name" value="Thioesterase/thiol ester dehydrase-isomerase"/>
    <property type="match status" value="1"/>
</dbReference>
<protein>
    <submittedName>
        <fullName evidence="1">Acyl-CoA thioester hydrolase</fullName>
    </submittedName>
</protein>
<dbReference type="EMBL" id="VFOM01000001">
    <property type="protein sequence ID" value="TQL47712.1"/>
    <property type="molecule type" value="Genomic_DNA"/>
</dbReference>
<name>A0A542YI09_9MICO</name>
<dbReference type="GO" id="GO:0047617">
    <property type="term" value="F:fatty acyl-CoA hydrolase activity"/>
    <property type="evidence" value="ECO:0007669"/>
    <property type="project" value="TreeGrafter"/>
</dbReference>
<reference evidence="1 2" key="1">
    <citation type="submission" date="2019-06" db="EMBL/GenBank/DDBJ databases">
        <title>Sequencing the genomes of 1000 actinobacteria strains.</title>
        <authorList>
            <person name="Klenk H.-P."/>
        </authorList>
    </citation>
    <scope>NUCLEOTIDE SEQUENCE [LARGE SCALE GENOMIC DNA]</scope>
    <source>
        <strain evidence="1 2">DSM 26477</strain>
    </source>
</reference>
<dbReference type="Pfam" id="PF13279">
    <property type="entry name" value="4HBT_2"/>
    <property type="match status" value="1"/>
</dbReference>
<organism evidence="1 2">
    <name type="scientific">Homoserinimonas aerilata</name>
    <dbReference type="NCBI Taxonomy" id="1162970"/>
    <lineage>
        <taxon>Bacteria</taxon>
        <taxon>Bacillati</taxon>
        <taxon>Actinomycetota</taxon>
        <taxon>Actinomycetes</taxon>
        <taxon>Micrococcales</taxon>
        <taxon>Microbacteriaceae</taxon>
        <taxon>Homoserinimonas</taxon>
    </lineage>
</organism>
<dbReference type="Proteomes" id="UP000317998">
    <property type="component" value="Unassembled WGS sequence"/>
</dbReference>
<keyword evidence="1" id="KW-0378">Hydrolase</keyword>
<dbReference type="Gene3D" id="3.10.129.10">
    <property type="entry name" value="Hotdog Thioesterase"/>
    <property type="match status" value="1"/>
</dbReference>
<dbReference type="CDD" id="cd00586">
    <property type="entry name" value="4HBT"/>
    <property type="match status" value="1"/>
</dbReference>
<dbReference type="PANTHER" id="PTHR31793">
    <property type="entry name" value="4-HYDROXYBENZOYL-COA THIOESTERASE FAMILY MEMBER"/>
    <property type="match status" value="1"/>
</dbReference>
<gene>
    <name evidence="1" type="ORF">FB562_0780</name>
</gene>
<proteinExistence type="predicted"/>
<dbReference type="InterPro" id="IPR050563">
    <property type="entry name" value="4-hydroxybenzoyl-CoA_TE"/>
</dbReference>
<dbReference type="PANTHER" id="PTHR31793:SF24">
    <property type="entry name" value="LONG-CHAIN ACYL-COA THIOESTERASE FADM"/>
    <property type="match status" value="1"/>
</dbReference>
<dbReference type="InterPro" id="IPR029069">
    <property type="entry name" value="HotDog_dom_sf"/>
</dbReference>